<dbReference type="EMBL" id="KV878903">
    <property type="protein sequence ID" value="OJJ82280.1"/>
    <property type="molecule type" value="Genomic_DNA"/>
</dbReference>
<evidence type="ECO:0000256" key="1">
    <source>
        <dbReference type="ARBA" id="ARBA00022793"/>
    </source>
</evidence>
<dbReference type="PANTHER" id="PTHR10067:SF9">
    <property type="entry name" value="PHOSPHATIDYLSERINE DECARBOXYLASE FAMILY PROTEIN (AFU_ORTHOLOGUE AFUA_7G01730)"/>
    <property type="match status" value="1"/>
</dbReference>
<dbReference type="OrthoDB" id="5973539at2759"/>
<evidence type="ECO:0008006" key="5">
    <source>
        <dbReference type="Google" id="ProtNLM"/>
    </source>
</evidence>
<keyword evidence="4" id="KW-1185">Reference proteome</keyword>
<dbReference type="STRING" id="1160497.A0A1L9VEE0"/>
<dbReference type="GO" id="GO:0006646">
    <property type="term" value="P:phosphatidylethanolamine biosynthetic process"/>
    <property type="evidence" value="ECO:0007669"/>
    <property type="project" value="TreeGrafter"/>
</dbReference>
<dbReference type="InterPro" id="IPR003817">
    <property type="entry name" value="PS_Dcarbxylase"/>
</dbReference>
<evidence type="ECO:0000313" key="4">
    <source>
        <dbReference type="Proteomes" id="UP000184300"/>
    </source>
</evidence>
<proteinExistence type="predicted"/>
<dbReference type="Pfam" id="PF02666">
    <property type="entry name" value="PS_Dcarbxylase"/>
    <property type="match status" value="1"/>
</dbReference>
<protein>
    <recommendedName>
        <fullName evidence="5">Phosphatidylserine decarboxylase</fullName>
    </recommendedName>
</protein>
<dbReference type="Proteomes" id="UP000184300">
    <property type="component" value="Unassembled WGS sequence"/>
</dbReference>
<accession>A0A1L9VEE0</accession>
<dbReference type="GO" id="GO:0004609">
    <property type="term" value="F:phosphatidylserine decarboxylase activity"/>
    <property type="evidence" value="ECO:0007669"/>
    <property type="project" value="InterPro"/>
</dbReference>
<evidence type="ECO:0000256" key="2">
    <source>
        <dbReference type="ARBA" id="ARBA00023239"/>
    </source>
</evidence>
<name>A0A1L9VEE0_ASPGL</name>
<dbReference type="PANTHER" id="PTHR10067">
    <property type="entry name" value="PHOSPHATIDYLSERINE DECARBOXYLASE"/>
    <property type="match status" value="1"/>
</dbReference>
<dbReference type="GO" id="GO:0005739">
    <property type="term" value="C:mitochondrion"/>
    <property type="evidence" value="ECO:0007669"/>
    <property type="project" value="TreeGrafter"/>
</dbReference>
<reference evidence="4" key="1">
    <citation type="journal article" date="2017" name="Genome Biol.">
        <title>Comparative genomics reveals high biological diversity and specific adaptations in the industrially and medically important fungal genus Aspergillus.</title>
        <authorList>
            <person name="de Vries R.P."/>
            <person name="Riley R."/>
            <person name="Wiebenga A."/>
            <person name="Aguilar-Osorio G."/>
            <person name="Amillis S."/>
            <person name="Uchima C.A."/>
            <person name="Anderluh G."/>
            <person name="Asadollahi M."/>
            <person name="Askin M."/>
            <person name="Barry K."/>
            <person name="Battaglia E."/>
            <person name="Bayram O."/>
            <person name="Benocci T."/>
            <person name="Braus-Stromeyer S.A."/>
            <person name="Caldana C."/>
            <person name="Canovas D."/>
            <person name="Cerqueira G.C."/>
            <person name="Chen F."/>
            <person name="Chen W."/>
            <person name="Choi C."/>
            <person name="Clum A."/>
            <person name="Dos Santos R.A."/>
            <person name="Damasio A.R."/>
            <person name="Diallinas G."/>
            <person name="Emri T."/>
            <person name="Fekete E."/>
            <person name="Flipphi M."/>
            <person name="Freyberg S."/>
            <person name="Gallo A."/>
            <person name="Gournas C."/>
            <person name="Habgood R."/>
            <person name="Hainaut M."/>
            <person name="Harispe M.L."/>
            <person name="Henrissat B."/>
            <person name="Hilden K.S."/>
            <person name="Hope R."/>
            <person name="Hossain A."/>
            <person name="Karabika E."/>
            <person name="Karaffa L."/>
            <person name="Karanyi Z."/>
            <person name="Krasevec N."/>
            <person name="Kuo A."/>
            <person name="Kusch H."/>
            <person name="LaButti K."/>
            <person name="Lagendijk E.L."/>
            <person name="Lapidus A."/>
            <person name="Levasseur A."/>
            <person name="Lindquist E."/>
            <person name="Lipzen A."/>
            <person name="Logrieco A.F."/>
            <person name="MacCabe A."/>
            <person name="Maekelae M.R."/>
            <person name="Malavazi I."/>
            <person name="Melin P."/>
            <person name="Meyer V."/>
            <person name="Mielnichuk N."/>
            <person name="Miskei M."/>
            <person name="Molnar A.P."/>
            <person name="Mule G."/>
            <person name="Ngan C.Y."/>
            <person name="Orejas M."/>
            <person name="Orosz E."/>
            <person name="Ouedraogo J.P."/>
            <person name="Overkamp K.M."/>
            <person name="Park H.-S."/>
            <person name="Perrone G."/>
            <person name="Piumi F."/>
            <person name="Punt P.J."/>
            <person name="Ram A.F."/>
            <person name="Ramon A."/>
            <person name="Rauscher S."/>
            <person name="Record E."/>
            <person name="Riano-Pachon D.M."/>
            <person name="Robert V."/>
            <person name="Roehrig J."/>
            <person name="Ruller R."/>
            <person name="Salamov A."/>
            <person name="Salih N.S."/>
            <person name="Samson R.A."/>
            <person name="Sandor E."/>
            <person name="Sanguinetti M."/>
            <person name="Schuetze T."/>
            <person name="Sepcic K."/>
            <person name="Shelest E."/>
            <person name="Sherlock G."/>
            <person name="Sophianopoulou V."/>
            <person name="Squina F.M."/>
            <person name="Sun H."/>
            <person name="Susca A."/>
            <person name="Todd R.B."/>
            <person name="Tsang A."/>
            <person name="Unkles S.E."/>
            <person name="van de Wiele N."/>
            <person name="van Rossen-Uffink D."/>
            <person name="Oliveira J.V."/>
            <person name="Vesth T.C."/>
            <person name="Visser J."/>
            <person name="Yu J.-H."/>
            <person name="Zhou M."/>
            <person name="Andersen M.R."/>
            <person name="Archer D.B."/>
            <person name="Baker S.E."/>
            <person name="Benoit I."/>
            <person name="Brakhage A.A."/>
            <person name="Braus G.H."/>
            <person name="Fischer R."/>
            <person name="Frisvad J.C."/>
            <person name="Goldman G.H."/>
            <person name="Houbraken J."/>
            <person name="Oakley B."/>
            <person name="Pocsi I."/>
            <person name="Scazzocchio C."/>
            <person name="Seiboth B."/>
            <person name="vanKuyk P.A."/>
            <person name="Wortman J."/>
            <person name="Dyer P.S."/>
            <person name="Grigoriev I.V."/>
        </authorList>
    </citation>
    <scope>NUCLEOTIDE SEQUENCE [LARGE SCALE GENOMIC DNA]</scope>
    <source>
        <strain evidence="4">CBS 516.65</strain>
    </source>
</reference>
<dbReference type="AlphaFoldDB" id="A0A1L9VEE0"/>
<keyword evidence="2" id="KW-0456">Lyase</keyword>
<sequence length="164" mass="18142">MADRFISETIYQIFLSSPSYHRWHAPISGKIVKSYIINGTYYSEPLFTGTTNPHNNHTHIDGVDIVTAETYLTFMVTRTVISIEADDPSIRTVAFVGIGMAEVSTCDITVKEGQHVKKGEQLGMFHYGGSTHCLLFENAVNATGFPEKGGEWNVSVRGELVVVQ</sequence>
<dbReference type="RefSeq" id="XP_022398978.1">
    <property type="nucleotide sequence ID" value="XM_022542063.1"/>
</dbReference>
<organism evidence="3 4">
    <name type="scientific">Aspergillus glaucus CBS 516.65</name>
    <dbReference type="NCBI Taxonomy" id="1160497"/>
    <lineage>
        <taxon>Eukaryota</taxon>
        <taxon>Fungi</taxon>
        <taxon>Dikarya</taxon>
        <taxon>Ascomycota</taxon>
        <taxon>Pezizomycotina</taxon>
        <taxon>Eurotiomycetes</taxon>
        <taxon>Eurotiomycetidae</taxon>
        <taxon>Eurotiales</taxon>
        <taxon>Aspergillaceae</taxon>
        <taxon>Aspergillus</taxon>
        <taxon>Aspergillus subgen. Aspergillus</taxon>
    </lineage>
</organism>
<dbReference type="GeneID" id="34458324"/>
<gene>
    <name evidence="3" type="ORF">ASPGLDRAFT_1496827</name>
</gene>
<dbReference type="VEuPathDB" id="FungiDB:ASPGLDRAFT_1496827"/>
<evidence type="ECO:0000313" key="3">
    <source>
        <dbReference type="EMBL" id="OJJ82280.1"/>
    </source>
</evidence>
<keyword evidence="1" id="KW-0210">Decarboxylase</keyword>